<proteinExistence type="inferred from homology"/>
<evidence type="ECO:0000259" key="2">
    <source>
        <dbReference type="Pfam" id="PF12802"/>
    </source>
</evidence>
<dbReference type="CDD" id="cd00090">
    <property type="entry name" value="HTH_ARSR"/>
    <property type="match status" value="1"/>
</dbReference>
<dbReference type="InterPro" id="IPR036390">
    <property type="entry name" value="WH_DNA-bd_sf"/>
</dbReference>
<dbReference type="Pfam" id="PF00480">
    <property type="entry name" value="ROK"/>
    <property type="match status" value="1"/>
</dbReference>
<dbReference type="OrthoDB" id="3189808at2"/>
<dbReference type="SUPFAM" id="SSF46785">
    <property type="entry name" value="Winged helix' DNA-binding domain"/>
    <property type="match status" value="1"/>
</dbReference>
<evidence type="ECO:0000313" key="3">
    <source>
        <dbReference type="EMBL" id="RJS45894.1"/>
    </source>
</evidence>
<reference evidence="4" key="1">
    <citation type="submission" date="2018-09" db="EMBL/GenBank/DDBJ databases">
        <authorList>
            <person name="Zhu H."/>
        </authorList>
    </citation>
    <scope>NUCLEOTIDE SEQUENCE [LARGE SCALE GENOMIC DNA]</scope>
    <source>
        <strain evidence="4">K1W22B-1</strain>
    </source>
</reference>
<dbReference type="Proteomes" id="UP000276542">
    <property type="component" value="Unassembled WGS sequence"/>
</dbReference>
<dbReference type="InterPro" id="IPR036388">
    <property type="entry name" value="WH-like_DNA-bd_sf"/>
</dbReference>
<evidence type="ECO:0000256" key="1">
    <source>
        <dbReference type="ARBA" id="ARBA00006479"/>
    </source>
</evidence>
<sequence length="385" mass="38879">MPSTSAPGSTASLRPANQRRVVALLRARPSDDLTQAEIARRTGLAGATVSNIVRELSAAGLVETDPGSGRRGTVVRLARAAGLVAGIDFGHTHVAVAVADLSGRILGEARAPSSPDHAYADGLAQATTLLEQASAEAAASPGEIRAIGLGLPAPVSDDLVRSSAILPGWVGVNARRVASEHFGLPVLIENDANLGVLAEHQVGAARGHHSAFYVKVSSGVGGGVIINDQLFRGADGTAGEIGHLTLDEEGPLCRCGSRGCLEAYASTGSALGLVSAQLPGATLAEVIAAAEEGNVSARRLFEDAGLHLGWGMAAIVNLLNPAVVVVGGDMARAGELLLAPTRIGLRRHALADVAGTPVVAAALGDRASLLGAVMLAADDVDILSD</sequence>
<feature type="domain" description="HTH marR-type" evidence="2">
    <location>
        <begin position="17"/>
        <end position="71"/>
    </location>
</feature>
<dbReference type="EMBL" id="QYRP01000002">
    <property type="protein sequence ID" value="RJS45894.1"/>
    <property type="molecule type" value="Genomic_DNA"/>
</dbReference>
<dbReference type="RefSeq" id="WP_120059793.1">
    <property type="nucleotide sequence ID" value="NZ_QYRP01000002.1"/>
</dbReference>
<name>A0A3A5HD13_9ACTN</name>
<evidence type="ECO:0000313" key="4">
    <source>
        <dbReference type="Proteomes" id="UP000276542"/>
    </source>
</evidence>
<dbReference type="AlphaFoldDB" id="A0A3A5HD13"/>
<dbReference type="InterPro" id="IPR043129">
    <property type="entry name" value="ATPase_NBD"/>
</dbReference>
<dbReference type="SUPFAM" id="SSF53067">
    <property type="entry name" value="Actin-like ATPase domain"/>
    <property type="match status" value="1"/>
</dbReference>
<dbReference type="Pfam" id="PF12802">
    <property type="entry name" value="MarR_2"/>
    <property type="match status" value="1"/>
</dbReference>
<dbReference type="PROSITE" id="PS01125">
    <property type="entry name" value="ROK"/>
    <property type="match status" value="1"/>
</dbReference>
<dbReference type="Gene3D" id="3.30.420.40">
    <property type="match status" value="2"/>
</dbReference>
<dbReference type="InterPro" id="IPR011991">
    <property type="entry name" value="ArsR-like_HTH"/>
</dbReference>
<accession>A0A3A5HD13</accession>
<dbReference type="InterPro" id="IPR000835">
    <property type="entry name" value="HTH_MarR-typ"/>
</dbReference>
<dbReference type="InterPro" id="IPR049874">
    <property type="entry name" value="ROK_cs"/>
</dbReference>
<keyword evidence="4" id="KW-1185">Reference proteome</keyword>
<dbReference type="GO" id="GO:0003700">
    <property type="term" value="F:DNA-binding transcription factor activity"/>
    <property type="evidence" value="ECO:0007669"/>
    <property type="project" value="InterPro"/>
</dbReference>
<comment type="caution">
    <text evidence="3">The sequence shown here is derived from an EMBL/GenBank/DDBJ whole genome shotgun (WGS) entry which is preliminary data.</text>
</comment>
<gene>
    <name evidence="3" type="ORF">D4739_06425</name>
</gene>
<dbReference type="PANTHER" id="PTHR18964">
    <property type="entry name" value="ROK (REPRESSOR, ORF, KINASE) FAMILY"/>
    <property type="match status" value="1"/>
</dbReference>
<comment type="similarity">
    <text evidence="1">Belongs to the ROK (NagC/XylR) family.</text>
</comment>
<protein>
    <submittedName>
        <fullName evidence="3">ROK family transcriptional regulator</fullName>
    </submittedName>
</protein>
<organism evidence="3 4">
    <name type="scientific">Nocardioides cavernaquae</name>
    <dbReference type="NCBI Taxonomy" id="2321396"/>
    <lineage>
        <taxon>Bacteria</taxon>
        <taxon>Bacillati</taxon>
        <taxon>Actinomycetota</taxon>
        <taxon>Actinomycetes</taxon>
        <taxon>Propionibacteriales</taxon>
        <taxon>Nocardioidaceae</taxon>
        <taxon>Nocardioides</taxon>
    </lineage>
</organism>
<dbReference type="PANTHER" id="PTHR18964:SF173">
    <property type="entry name" value="GLUCOKINASE"/>
    <property type="match status" value="1"/>
</dbReference>
<dbReference type="InterPro" id="IPR000600">
    <property type="entry name" value="ROK"/>
</dbReference>
<dbReference type="Gene3D" id="1.10.10.10">
    <property type="entry name" value="Winged helix-like DNA-binding domain superfamily/Winged helix DNA-binding domain"/>
    <property type="match status" value="1"/>
</dbReference>